<dbReference type="AlphaFoldDB" id="A0A5N6N613"/>
<sequence length="89" mass="9746">MVLMRTSFQASFFASSLPRAPMASKLNNGGFSGEVMKKYGFQAYSLACVREARHIAWIKIIILVFGSSARIAWCRCGSPGVVPSAWRTA</sequence>
<evidence type="ECO:0000313" key="2">
    <source>
        <dbReference type="Proteomes" id="UP000326396"/>
    </source>
</evidence>
<accession>A0A5N6N613</accession>
<dbReference type="EMBL" id="SZYD01000013">
    <property type="protein sequence ID" value="KAD4385402.1"/>
    <property type="molecule type" value="Genomic_DNA"/>
</dbReference>
<dbReference type="Proteomes" id="UP000326396">
    <property type="component" value="Linkage Group LG3"/>
</dbReference>
<gene>
    <name evidence="1" type="ORF">E3N88_25570</name>
</gene>
<proteinExistence type="predicted"/>
<comment type="caution">
    <text evidence="1">The sequence shown here is derived from an EMBL/GenBank/DDBJ whole genome shotgun (WGS) entry which is preliminary data.</text>
</comment>
<evidence type="ECO:0000313" key="1">
    <source>
        <dbReference type="EMBL" id="KAD4385402.1"/>
    </source>
</evidence>
<reference evidence="1 2" key="1">
    <citation type="submission" date="2019-05" db="EMBL/GenBank/DDBJ databases">
        <title>Mikania micrantha, genome provides insights into the molecular mechanism of rapid growth.</title>
        <authorList>
            <person name="Liu B."/>
        </authorList>
    </citation>
    <scope>NUCLEOTIDE SEQUENCE [LARGE SCALE GENOMIC DNA]</scope>
    <source>
        <strain evidence="1">NLD-2019</strain>
        <tissue evidence="1">Leaf</tissue>
    </source>
</reference>
<name>A0A5N6N613_9ASTR</name>
<protein>
    <submittedName>
        <fullName evidence="1">Uncharacterized protein</fullName>
    </submittedName>
</protein>
<keyword evidence="2" id="KW-1185">Reference proteome</keyword>
<organism evidence="1 2">
    <name type="scientific">Mikania micrantha</name>
    <name type="common">bitter vine</name>
    <dbReference type="NCBI Taxonomy" id="192012"/>
    <lineage>
        <taxon>Eukaryota</taxon>
        <taxon>Viridiplantae</taxon>
        <taxon>Streptophyta</taxon>
        <taxon>Embryophyta</taxon>
        <taxon>Tracheophyta</taxon>
        <taxon>Spermatophyta</taxon>
        <taxon>Magnoliopsida</taxon>
        <taxon>eudicotyledons</taxon>
        <taxon>Gunneridae</taxon>
        <taxon>Pentapetalae</taxon>
        <taxon>asterids</taxon>
        <taxon>campanulids</taxon>
        <taxon>Asterales</taxon>
        <taxon>Asteraceae</taxon>
        <taxon>Asteroideae</taxon>
        <taxon>Heliantheae alliance</taxon>
        <taxon>Eupatorieae</taxon>
        <taxon>Mikania</taxon>
    </lineage>
</organism>